<feature type="signal peptide" evidence="1">
    <location>
        <begin position="1"/>
        <end position="19"/>
    </location>
</feature>
<protein>
    <recommendedName>
        <fullName evidence="4">BIG2 domain-containing protein</fullName>
    </recommendedName>
</protein>
<dbReference type="SUPFAM" id="SSF49373">
    <property type="entry name" value="Invasin/intimin cell-adhesion fragments"/>
    <property type="match status" value="1"/>
</dbReference>
<proteinExistence type="predicted"/>
<dbReference type="EMBL" id="JRGF01000007">
    <property type="protein sequence ID" value="KHE42006.1"/>
    <property type="molecule type" value="Genomic_DNA"/>
</dbReference>
<accession>A0ABR4YIB7</accession>
<reference evidence="2 3" key="1">
    <citation type="submission" date="2014-09" db="EMBL/GenBank/DDBJ databases">
        <title>Alistipes sp. 627, sp. nov., a novel member of the family Rikenellaceae isolated from human faeces.</title>
        <authorList>
            <person name="Shkoporov A.N."/>
            <person name="Chaplin A.V."/>
            <person name="Motuzova O.V."/>
            <person name="Kafarskaia L.I."/>
            <person name="Khokhlova E.V."/>
            <person name="Efimov B.A."/>
        </authorList>
    </citation>
    <scope>NUCLEOTIDE SEQUENCE [LARGE SCALE GENOMIC DNA]</scope>
    <source>
        <strain evidence="2 3">627</strain>
    </source>
</reference>
<name>A0ABR4YIB7_9BACT</name>
<dbReference type="Gene3D" id="2.60.40.1080">
    <property type="match status" value="1"/>
</dbReference>
<evidence type="ECO:0008006" key="4">
    <source>
        <dbReference type="Google" id="ProtNLM"/>
    </source>
</evidence>
<dbReference type="InterPro" id="IPR008964">
    <property type="entry name" value="Invasin/intimin_cell_adhesion"/>
</dbReference>
<feature type="chain" id="PRO_5047523216" description="BIG2 domain-containing protein" evidence="1">
    <location>
        <begin position="20"/>
        <end position="222"/>
    </location>
</feature>
<evidence type="ECO:0000256" key="1">
    <source>
        <dbReference type="SAM" id="SignalP"/>
    </source>
</evidence>
<keyword evidence="3" id="KW-1185">Reference proteome</keyword>
<sequence length="222" mass="25166">MGMRKFVLTLAALPAVLLAGCKQESNYNNITLDKYALEMRTGDTQIVYVETGDPDNVAWRSDNEFVATVERGRISGLRIGQTRITANNASVSVTVRGRSDLYDEPMEDLSWNMTREQVVNRLGLPDKMENNVLTYDLVSSVNSFKSYEFDSNNRLVAANITVGKDKTAQLDDFLNERYLLLNGSEQGDKNYINNLTYSTSTMTVCRTGYDDDYWLVSYRQIK</sequence>
<gene>
    <name evidence="2" type="ORF">LG35_07140</name>
</gene>
<dbReference type="PROSITE" id="PS51257">
    <property type="entry name" value="PROKAR_LIPOPROTEIN"/>
    <property type="match status" value="1"/>
</dbReference>
<comment type="caution">
    <text evidence="2">The sequence shown here is derived from an EMBL/GenBank/DDBJ whole genome shotgun (WGS) entry which is preliminary data.</text>
</comment>
<evidence type="ECO:0000313" key="2">
    <source>
        <dbReference type="EMBL" id="KHE42006.1"/>
    </source>
</evidence>
<evidence type="ECO:0000313" key="3">
    <source>
        <dbReference type="Proteomes" id="UP000030889"/>
    </source>
</evidence>
<organism evidence="2 3">
    <name type="scientific">Alistipes inops</name>
    <dbReference type="NCBI Taxonomy" id="1501391"/>
    <lineage>
        <taxon>Bacteria</taxon>
        <taxon>Pseudomonadati</taxon>
        <taxon>Bacteroidota</taxon>
        <taxon>Bacteroidia</taxon>
        <taxon>Bacteroidales</taxon>
        <taxon>Rikenellaceae</taxon>
        <taxon>Alistipes</taxon>
    </lineage>
</organism>
<dbReference type="Proteomes" id="UP000030889">
    <property type="component" value="Unassembled WGS sequence"/>
</dbReference>
<keyword evidence="1" id="KW-0732">Signal</keyword>